<keyword evidence="3" id="KW-1185">Reference proteome</keyword>
<name>A0A8T2NSC3_9TELE</name>
<organism evidence="2 3">
    <name type="scientific">Albula glossodonta</name>
    <name type="common">roundjaw bonefish</name>
    <dbReference type="NCBI Taxonomy" id="121402"/>
    <lineage>
        <taxon>Eukaryota</taxon>
        <taxon>Metazoa</taxon>
        <taxon>Chordata</taxon>
        <taxon>Craniata</taxon>
        <taxon>Vertebrata</taxon>
        <taxon>Euteleostomi</taxon>
        <taxon>Actinopterygii</taxon>
        <taxon>Neopterygii</taxon>
        <taxon>Teleostei</taxon>
        <taxon>Albuliformes</taxon>
        <taxon>Albulidae</taxon>
        <taxon>Albula</taxon>
    </lineage>
</organism>
<comment type="caution">
    <text evidence="2">The sequence shown here is derived from an EMBL/GenBank/DDBJ whole genome shotgun (WGS) entry which is preliminary data.</text>
</comment>
<accession>A0A8T2NSC3</accession>
<evidence type="ECO:0000256" key="1">
    <source>
        <dbReference type="SAM" id="MobiDB-lite"/>
    </source>
</evidence>
<dbReference type="Proteomes" id="UP000824540">
    <property type="component" value="Unassembled WGS sequence"/>
</dbReference>
<evidence type="ECO:0000313" key="3">
    <source>
        <dbReference type="Proteomes" id="UP000824540"/>
    </source>
</evidence>
<gene>
    <name evidence="2" type="ORF">JZ751_023932</name>
</gene>
<reference evidence="2" key="1">
    <citation type="thesis" date="2021" institute="BYU ScholarsArchive" country="Provo, UT, USA">
        <title>Applications of and Algorithms for Genome Assembly and Genomic Analyses with an Emphasis on Marine Teleosts.</title>
        <authorList>
            <person name="Pickett B.D."/>
        </authorList>
    </citation>
    <scope>NUCLEOTIDE SEQUENCE</scope>
    <source>
        <strain evidence="2">HI-2016</strain>
    </source>
</reference>
<protein>
    <submittedName>
        <fullName evidence="2">Uncharacterized protein</fullName>
    </submittedName>
</protein>
<dbReference type="AlphaFoldDB" id="A0A8T2NSC3"/>
<proteinExistence type="predicted"/>
<evidence type="ECO:0000313" key="2">
    <source>
        <dbReference type="EMBL" id="KAG9339237.1"/>
    </source>
</evidence>
<dbReference type="EMBL" id="JAFBMS010000056">
    <property type="protein sequence ID" value="KAG9339237.1"/>
    <property type="molecule type" value="Genomic_DNA"/>
</dbReference>
<feature type="region of interest" description="Disordered" evidence="1">
    <location>
        <begin position="50"/>
        <end position="78"/>
    </location>
</feature>
<sequence>MMDRILQDVLSLSVACRAFSSHSHSQPPGYGACSSPCLLVWISGQWLSSTTADDRPRGQQSLRTGGRDGTQTDHEGSGLCWRHARSERAGFRSACIMTRLVSHHATKQETLPRLSRTFYHVLPLSAV</sequence>